<reference evidence="4" key="1">
    <citation type="submission" date="2020-08" db="EMBL/GenBank/DDBJ databases">
        <title>Genome sequencing and assembly of the red palm weevil Rhynchophorus ferrugineus.</title>
        <authorList>
            <person name="Dias G.B."/>
            <person name="Bergman C.M."/>
            <person name="Manee M."/>
        </authorList>
    </citation>
    <scope>NUCLEOTIDE SEQUENCE</scope>
    <source>
        <strain evidence="4">AA-2017</strain>
        <tissue evidence="4">Whole larva</tissue>
    </source>
</reference>
<dbReference type="Gene3D" id="4.10.280.10">
    <property type="entry name" value="Helix-loop-helix DNA-binding domain"/>
    <property type="match status" value="1"/>
</dbReference>
<feature type="region of interest" description="Disordered" evidence="2">
    <location>
        <begin position="155"/>
        <end position="178"/>
    </location>
</feature>
<name>A0A834MLR0_RHYFE</name>
<dbReference type="InterPro" id="IPR050283">
    <property type="entry name" value="E-box_TF_Regulators"/>
</dbReference>
<evidence type="ECO:0000259" key="3">
    <source>
        <dbReference type="PROSITE" id="PS50888"/>
    </source>
</evidence>
<feature type="domain" description="BHLH" evidence="3">
    <location>
        <begin position="81"/>
        <end position="143"/>
    </location>
</feature>
<keyword evidence="1" id="KW-0238">DNA-binding</keyword>
<dbReference type="Pfam" id="PF00010">
    <property type="entry name" value="HLH"/>
    <property type="match status" value="1"/>
</dbReference>
<keyword evidence="5" id="KW-1185">Reference proteome</keyword>
<dbReference type="GO" id="GO:0000981">
    <property type="term" value="F:DNA-binding transcription factor activity, RNA polymerase II-specific"/>
    <property type="evidence" value="ECO:0007669"/>
    <property type="project" value="TreeGrafter"/>
</dbReference>
<dbReference type="EMBL" id="JAACXV010000002">
    <property type="protein sequence ID" value="KAF7287831.1"/>
    <property type="molecule type" value="Genomic_DNA"/>
</dbReference>
<protein>
    <recommendedName>
        <fullName evidence="3">BHLH domain-containing protein</fullName>
    </recommendedName>
</protein>
<evidence type="ECO:0000256" key="1">
    <source>
        <dbReference type="ARBA" id="ARBA00023125"/>
    </source>
</evidence>
<dbReference type="SMART" id="SM00353">
    <property type="entry name" value="HLH"/>
    <property type="match status" value="1"/>
</dbReference>
<dbReference type="Proteomes" id="UP000625711">
    <property type="component" value="Unassembled WGS sequence"/>
</dbReference>
<dbReference type="AlphaFoldDB" id="A0A834MLR0"/>
<gene>
    <name evidence="4" type="ORF">GWI33_000184</name>
</gene>
<dbReference type="InterPro" id="IPR036638">
    <property type="entry name" value="HLH_DNA-bd_sf"/>
</dbReference>
<evidence type="ECO:0000256" key="2">
    <source>
        <dbReference type="SAM" id="MobiDB-lite"/>
    </source>
</evidence>
<evidence type="ECO:0000313" key="5">
    <source>
        <dbReference type="Proteomes" id="UP000625711"/>
    </source>
</evidence>
<dbReference type="GO" id="GO:0032502">
    <property type="term" value="P:developmental process"/>
    <property type="evidence" value="ECO:0007669"/>
    <property type="project" value="TreeGrafter"/>
</dbReference>
<organism evidence="4 5">
    <name type="scientific">Rhynchophorus ferrugineus</name>
    <name type="common">Red palm weevil</name>
    <name type="synonym">Curculio ferrugineus</name>
    <dbReference type="NCBI Taxonomy" id="354439"/>
    <lineage>
        <taxon>Eukaryota</taxon>
        <taxon>Metazoa</taxon>
        <taxon>Ecdysozoa</taxon>
        <taxon>Arthropoda</taxon>
        <taxon>Hexapoda</taxon>
        <taxon>Insecta</taxon>
        <taxon>Pterygota</taxon>
        <taxon>Neoptera</taxon>
        <taxon>Endopterygota</taxon>
        <taxon>Coleoptera</taxon>
        <taxon>Polyphaga</taxon>
        <taxon>Cucujiformia</taxon>
        <taxon>Curculionidae</taxon>
        <taxon>Dryophthorinae</taxon>
        <taxon>Rhynchophorus</taxon>
    </lineage>
</organism>
<proteinExistence type="predicted"/>
<dbReference type="PROSITE" id="PS50888">
    <property type="entry name" value="BHLH"/>
    <property type="match status" value="1"/>
</dbReference>
<accession>A0A834MLR0</accession>
<feature type="compositionally biased region" description="Polar residues" evidence="2">
    <location>
        <begin position="157"/>
        <end position="178"/>
    </location>
</feature>
<dbReference type="GO" id="GO:0046983">
    <property type="term" value="F:protein dimerization activity"/>
    <property type="evidence" value="ECO:0007669"/>
    <property type="project" value="InterPro"/>
</dbReference>
<dbReference type="OrthoDB" id="5976910at2759"/>
<dbReference type="PANTHER" id="PTHR23349">
    <property type="entry name" value="BASIC HELIX-LOOP-HELIX TRANSCRIPTION FACTOR, TWIST"/>
    <property type="match status" value="1"/>
</dbReference>
<comment type="caution">
    <text evidence="4">The sequence shown here is derived from an EMBL/GenBank/DDBJ whole genome shotgun (WGS) entry which is preliminary data.</text>
</comment>
<dbReference type="GO" id="GO:0000977">
    <property type="term" value="F:RNA polymerase II transcription regulatory region sequence-specific DNA binding"/>
    <property type="evidence" value="ECO:0007669"/>
    <property type="project" value="TreeGrafter"/>
</dbReference>
<sequence>MSQVSVVHYSTSPQKLNVLQQNSTANHTKPGDRQIIVLRKPSPILPQPNDRSTNDILITNPGKKNTKKTVPKELKTNPQPIAVARRNARERNRVKQVNNGFANLRQHIPNFIAQAFESSNGRGNKKLSKVETLRMAVEYIRSLEEILAMDGEPMPSLTDSSRNCATPTSVTSQNDSQSDLTYSLAMSLSDDDDDLSSIATPPPPQQYVRINTANNTYEIVPNMYENSENLDPMSIDHHLLTDPTLIDANFSNQDMSYLQINPLQTTAGSLSPGMYSEGSLSPNNESMKLNESVQQNCFIPVFASTKLGENFNVQIKTEVNEIPMISLRGETNQGQHHGERIASIDQIPNSLYYLYNHDLKEKNTQALRQYVLVF</sequence>
<evidence type="ECO:0000313" key="4">
    <source>
        <dbReference type="EMBL" id="KAF7287831.1"/>
    </source>
</evidence>
<dbReference type="PANTHER" id="PTHR23349:SF108">
    <property type="entry name" value="BHLH DOMAIN-CONTAINING PROTEIN"/>
    <property type="match status" value="1"/>
</dbReference>
<dbReference type="CDD" id="cd19744">
    <property type="entry name" value="bHLH_TS_dAS-C_like"/>
    <property type="match status" value="1"/>
</dbReference>
<dbReference type="SUPFAM" id="SSF47459">
    <property type="entry name" value="HLH, helix-loop-helix DNA-binding domain"/>
    <property type="match status" value="1"/>
</dbReference>
<dbReference type="InterPro" id="IPR011598">
    <property type="entry name" value="bHLH_dom"/>
</dbReference>